<reference evidence="2 3" key="1">
    <citation type="submission" date="2020-09" db="EMBL/GenBank/DDBJ databases">
        <title>Draft Genome Sequences of Oil-Oxidizing Bacteria Halomonas titanicae, Marinobacter lutaoensis, and Virgibacillus halodenitrificans Isolated from Highly Saline Environments.</title>
        <authorList>
            <person name="Grouzdev D.S."/>
            <person name="Sokolova D.S."/>
            <person name="Semenova E.M."/>
            <person name="Borzenkov I.A."/>
            <person name="Bidzhieva S.K."/>
            <person name="Poltaraus A.B."/>
            <person name="Nazina T.N."/>
        </authorList>
    </citation>
    <scope>NUCLEOTIDE SEQUENCE [LARGE SCALE GENOMIC DNA]</scope>
    <source>
        <strain evidence="2 3">VKM B-3472D</strain>
    </source>
</reference>
<accession>A0ABR7VJ84</accession>
<gene>
    <name evidence="2" type="ORF">IC602_05145</name>
</gene>
<dbReference type="EMBL" id="JACWEZ010000002">
    <property type="protein sequence ID" value="MBD1221985.1"/>
    <property type="molecule type" value="Genomic_DNA"/>
</dbReference>
<feature type="transmembrane region" description="Helical" evidence="1">
    <location>
        <begin position="7"/>
        <end position="27"/>
    </location>
</feature>
<evidence type="ECO:0000313" key="3">
    <source>
        <dbReference type="Proteomes" id="UP000621631"/>
    </source>
</evidence>
<evidence type="ECO:0000313" key="2">
    <source>
        <dbReference type="EMBL" id="MBD1221985.1"/>
    </source>
</evidence>
<dbReference type="RefSeq" id="WP_156035952.1">
    <property type="nucleotide sequence ID" value="NZ_CP017962.1"/>
</dbReference>
<keyword evidence="1" id="KW-0812">Transmembrane</keyword>
<keyword evidence="3" id="KW-1185">Reference proteome</keyword>
<organism evidence="2 3">
    <name type="scientific">Virgibacillus halodenitrificans</name>
    <name type="common">Bacillus halodenitrificans</name>
    <dbReference type="NCBI Taxonomy" id="1482"/>
    <lineage>
        <taxon>Bacteria</taxon>
        <taxon>Bacillati</taxon>
        <taxon>Bacillota</taxon>
        <taxon>Bacilli</taxon>
        <taxon>Bacillales</taxon>
        <taxon>Bacillaceae</taxon>
        <taxon>Virgibacillus</taxon>
    </lineage>
</organism>
<dbReference type="GeneID" id="71516546"/>
<feature type="transmembrane region" description="Helical" evidence="1">
    <location>
        <begin position="33"/>
        <end position="54"/>
    </location>
</feature>
<evidence type="ECO:0000256" key="1">
    <source>
        <dbReference type="SAM" id="Phobius"/>
    </source>
</evidence>
<keyword evidence="1" id="KW-0472">Membrane</keyword>
<comment type="caution">
    <text evidence="2">The sequence shown here is derived from an EMBL/GenBank/DDBJ whole genome shotgun (WGS) entry which is preliminary data.</text>
</comment>
<dbReference type="Proteomes" id="UP000621631">
    <property type="component" value="Unassembled WGS sequence"/>
</dbReference>
<name>A0ABR7VJ84_VIRHA</name>
<sequence length="57" mass="6254">MRFERLDWALFTGVFVGIAILIMESLIKNPPFLITIFVAGGAAFIGGLLGNKLFPQK</sequence>
<protein>
    <submittedName>
        <fullName evidence="2">Uncharacterized protein</fullName>
    </submittedName>
</protein>
<keyword evidence="1" id="KW-1133">Transmembrane helix</keyword>
<proteinExistence type="predicted"/>